<evidence type="ECO:0000313" key="2">
    <source>
        <dbReference type="EMBL" id="ANH75595.1"/>
    </source>
</evidence>
<feature type="region of interest" description="Disordered" evidence="1">
    <location>
        <begin position="1"/>
        <end position="41"/>
    </location>
</feature>
<evidence type="ECO:0000313" key="3">
    <source>
        <dbReference type="Proteomes" id="UP000077927"/>
    </source>
</evidence>
<gene>
    <name evidence="2" type="ORF">ACS15_4430</name>
</gene>
<dbReference type="Proteomes" id="UP000077927">
    <property type="component" value="Chromosome 2"/>
</dbReference>
<feature type="compositionally biased region" description="Polar residues" evidence="1">
    <location>
        <begin position="1"/>
        <end position="10"/>
    </location>
</feature>
<organism evidence="2 3">
    <name type="scientific">Ralstonia insidiosa</name>
    <dbReference type="NCBI Taxonomy" id="190721"/>
    <lineage>
        <taxon>Bacteria</taxon>
        <taxon>Pseudomonadati</taxon>
        <taxon>Pseudomonadota</taxon>
        <taxon>Betaproteobacteria</taxon>
        <taxon>Burkholderiales</taxon>
        <taxon>Burkholderiaceae</taxon>
        <taxon>Ralstonia</taxon>
    </lineage>
</organism>
<dbReference type="AlphaFoldDB" id="A0AAC9BN56"/>
<sequence>MLTGSAQANDTGRHEGWSLENVRNAGTASQTGAGRQSECGP</sequence>
<proteinExistence type="predicted"/>
<name>A0AAC9BN56_9RALS</name>
<evidence type="ECO:0000256" key="1">
    <source>
        <dbReference type="SAM" id="MobiDB-lite"/>
    </source>
</evidence>
<protein>
    <submittedName>
        <fullName evidence="2">Uncharacterized protein</fullName>
    </submittedName>
</protein>
<dbReference type="KEGG" id="rin:ACS15_4430"/>
<reference evidence="2 3" key="1">
    <citation type="submission" date="2015-09" db="EMBL/GenBank/DDBJ databases">
        <authorList>
            <person name="Xu Y."/>
            <person name="Nagy A."/>
            <person name="Liu N.T."/>
            <person name="Nou X."/>
        </authorList>
    </citation>
    <scope>NUCLEOTIDE SEQUENCE [LARGE SCALE GENOMIC DNA]</scope>
    <source>
        <strain evidence="2 3">FC1138</strain>
    </source>
</reference>
<accession>A0AAC9BN56</accession>
<feature type="compositionally biased region" description="Polar residues" evidence="1">
    <location>
        <begin position="24"/>
        <end position="34"/>
    </location>
</feature>
<dbReference type="EMBL" id="CP012606">
    <property type="protein sequence ID" value="ANH75595.1"/>
    <property type="molecule type" value="Genomic_DNA"/>
</dbReference>